<dbReference type="EMBL" id="VUJX02000003">
    <property type="protein sequence ID" value="KAL0939476.1"/>
    <property type="molecule type" value="Genomic_DNA"/>
</dbReference>
<organism evidence="1 2">
    <name type="scientific">Colletotrichum truncatum</name>
    <name type="common">Anthracnose fungus</name>
    <name type="synonym">Colletotrichum capsici</name>
    <dbReference type="NCBI Taxonomy" id="5467"/>
    <lineage>
        <taxon>Eukaryota</taxon>
        <taxon>Fungi</taxon>
        <taxon>Dikarya</taxon>
        <taxon>Ascomycota</taxon>
        <taxon>Pezizomycotina</taxon>
        <taxon>Sordariomycetes</taxon>
        <taxon>Hypocreomycetidae</taxon>
        <taxon>Glomerellales</taxon>
        <taxon>Glomerellaceae</taxon>
        <taxon>Colletotrichum</taxon>
        <taxon>Colletotrichum truncatum species complex</taxon>
    </lineage>
</organism>
<keyword evidence="2" id="KW-1185">Reference proteome</keyword>
<sequence length="342" mass="39474">MAPKAKAVKTKSTPAAALGTPPAPFKKPAAVLRPFIENLSQNHIYITHIDSKPKDFKRKIFLVPVGMNIVVAALFFLRMYYILPYYFKFVQSAFGYPNETTFSIPDSTWSALLWEIGKRGFSLMLDLMLFIFVWPWPVEFVFGQTYGNPVSWRWSVGFRDKEIYVRRSREWDQQLGDIFKEKEKNQALQSLVRQATSPLFLQEKTGYLTMTGQWDLDWDCMVLAHALVDKKDIALDAFKCLVLVHHEDYGWMCLDQAGGNVKEDDRRRQVFAFRDALSAIGKEDLFFRWIEIVQLESSQPGGFGPEKQIEVAKKIRDLFQEQGVDFDKLWHDSVGTDELAGM</sequence>
<evidence type="ECO:0000313" key="2">
    <source>
        <dbReference type="Proteomes" id="UP000805649"/>
    </source>
</evidence>
<evidence type="ECO:0000313" key="1">
    <source>
        <dbReference type="EMBL" id="KAL0939476.1"/>
    </source>
</evidence>
<proteinExistence type="predicted"/>
<protein>
    <submittedName>
        <fullName evidence="1">Uncharacterized protein</fullName>
    </submittedName>
</protein>
<reference evidence="1 2" key="1">
    <citation type="journal article" date="2020" name="Phytopathology">
        <title>Genome Sequence Resources of Colletotrichum truncatum, C. plurivorum, C. musicola, and C. sojae: Four Species Pathogenic to Soybean (Glycine max).</title>
        <authorList>
            <person name="Rogerio F."/>
            <person name="Boufleur T.R."/>
            <person name="Ciampi-Guillardi M."/>
            <person name="Sukno S.A."/>
            <person name="Thon M.R."/>
            <person name="Massola Junior N.S."/>
            <person name="Baroncelli R."/>
        </authorList>
    </citation>
    <scope>NUCLEOTIDE SEQUENCE [LARGE SCALE GENOMIC DNA]</scope>
    <source>
        <strain evidence="1 2">CMES1059</strain>
    </source>
</reference>
<dbReference type="Proteomes" id="UP000805649">
    <property type="component" value="Unassembled WGS sequence"/>
</dbReference>
<gene>
    <name evidence="1" type="ORF">CTRU02_206086</name>
</gene>
<comment type="caution">
    <text evidence="1">The sequence shown here is derived from an EMBL/GenBank/DDBJ whole genome shotgun (WGS) entry which is preliminary data.</text>
</comment>
<name>A0ACC3Z5U4_COLTU</name>
<accession>A0ACC3Z5U4</accession>